<keyword evidence="5" id="KW-0812">Transmembrane</keyword>
<dbReference type="Pfam" id="PF07993">
    <property type="entry name" value="NAD_binding_4"/>
    <property type="match status" value="1"/>
</dbReference>
<evidence type="ECO:0000313" key="17">
    <source>
        <dbReference type="Ensembl" id="ENSCSAVP00000002661.1"/>
    </source>
</evidence>
<keyword evidence="7 14" id="KW-0443">Lipid metabolism</keyword>
<evidence type="ECO:0000256" key="9">
    <source>
        <dbReference type="ARBA" id="ARBA00047991"/>
    </source>
</evidence>
<dbReference type="PANTHER" id="PTHR11011:SF45">
    <property type="entry name" value="FATTY ACYL-COA REDUCTASE CG8306-RELATED"/>
    <property type="match status" value="1"/>
</dbReference>
<dbReference type="HOGENOM" id="CLU_024661_0_2_1"/>
<keyword evidence="18" id="KW-1185">Reference proteome</keyword>
<dbReference type="Gene3D" id="3.40.50.720">
    <property type="entry name" value="NAD(P)-binding Rossmann-like Domain"/>
    <property type="match status" value="1"/>
</dbReference>
<keyword evidence="14" id="KW-0521">NADP</keyword>
<dbReference type="InParanoid" id="H2YBG3"/>
<dbReference type="EC" id="1.2.1.84" evidence="14"/>
<reference evidence="17" key="2">
    <citation type="submission" date="2025-08" db="UniProtKB">
        <authorList>
            <consortium name="Ensembl"/>
        </authorList>
    </citation>
    <scope>IDENTIFICATION</scope>
</reference>
<comment type="catalytic activity">
    <reaction evidence="12">
        <text>18-methylnonadecanoyl-CoA + 2 NADPH + 2 H(+) = 18-methylnonadecan-1-ol + 2 NADP(+) + CoA</text>
        <dbReference type="Rhea" id="RHEA:81767"/>
        <dbReference type="ChEBI" id="CHEBI:15378"/>
        <dbReference type="ChEBI" id="CHEBI:57287"/>
        <dbReference type="ChEBI" id="CHEBI:57783"/>
        <dbReference type="ChEBI" id="CHEBI:58349"/>
        <dbReference type="ChEBI" id="CHEBI:84914"/>
        <dbReference type="ChEBI" id="CHEBI:231999"/>
    </reaction>
    <physiologicalReaction direction="left-to-right" evidence="12">
        <dbReference type="Rhea" id="RHEA:81768"/>
    </physiologicalReaction>
</comment>
<comment type="subcellular location">
    <subcellularLocation>
        <location evidence="1">Membrane</location>
        <topology evidence="1">Multi-pass membrane protein</topology>
    </subcellularLocation>
    <subcellularLocation>
        <location evidence="2">Peroxisome membrane</location>
        <topology evidence="2">Single-pass membrane protein</topology>
    </subcellularLocation>
</comment>
<reference evidence="18" key="1">
    <citation type="submission" date="2003-08" db="EMBL/GenBank/DDBJ databases">
        <authorList>
            <person name="Birren B."/>
            <person name="Nusbaum C."/>
            <person name="Abebe A."/>
            <person name="Abouelleil A."/>
            <person name="Adekoya E."/>
            <person name="Ait-zahra M."/>
            <person name="Allen N."/>
            <person name="Allen T."/>
            <person name="An P."/>
            <person name="Anderson M."/>
            <person name="Anderson S."/>
            <person name="Arachchi H."/>
            <person name="Armbruster J."/>
            <person name="Bachantsang P."/>
            <person name="Baldwin J."/>
            <person name="Barry A."/>
            <person name="Bayul T."/>
            <person name="Blitshsteyn B."/>
            <person name="Bloom T."/>
            <person name="Blye J."/>
            <person name="Boguslavskiy L."/>
            <person name="Borowsky M."/>
            <person name="Boukhgalter B."/>
            <person name="Brunache A."/>
            <person name="Butler J."/>
            <person name="Calixte N."/>
            <person name="Calvo S."/>
            <person name="Camarata J."/>
            <person name="Campo K."/>
            <person name="Chang J."/>
            <person name="Cheshatsang Y."/>
            <person name="Citroen M."/>
            <person name="Collymore A."/>
            <person name="Considine T."/>
            <person name="Cook A."/>
            <person name="Cooke P."/>
            <person name="Corum B."/>
            <person name="Cuomo C."/>
            <person name="David R."/>
            <person name="Dawoe T."/>
            <person name="Degray S."/>
            <person name="Dodge S."/>
            <person name="Dooley K."/>
            <person name="Dorje P."/>
            <person name="Dorjee K."/>
            <person name="Dorris L."/>
            <person name="Duffey N."/>
            <person name="Dupes A."/>
            <person name="Elkins T."/>
            <person name="Engels R."/>
            <person name="Erickson J."/>
            <person name="Farina A."/>
            <person name="Faro S."/>
            <person name="Ferreira P."/>
            <person name="Fischer H."/>
            <person name="Fitzgerald M."/>
            <person name="Foley K."/>
            <person name="Gage D."/>
            <person name="Galagan J."/>
            <person name="Gearin G."/>
            <person name="Gnerre S."/>
            <person name="Gnirke A."/>
            <person name="Goyette A."/>
            <person name="Graham J."/>
            <person name="Grandbois E."/>
            <person name="Gyaltsen K."/>
            <person name="Hafez N."/>
            <person name="Hagopian D."/>
            <person name="Hagos B."/>
            <person name="Hall J."/>
            <person name="Hatcher B."/>
            <person name="Heller A."/>
            <person name="Higgins H."/>
            <person name="Honan T."/>
            <person name="Horn A."/>
            <person name="Houde N."/>
            <person name="Hughes L."/>
            <person name="Hulme W."/>
            <person name="Husby E."/>
            <person name="Iliev I."/>
            <person name="Jaffe D."/>
            <person name="Jones C."/>
            <person name="Kamal M."/>
            <person name="Kamat A."/>
            <person name="Kamvysselis M."/>
            <person name="Karlsson E."/>
            <person name="Kells C."/>
            <person name="Kieu A."/>
            <person name="Kisner P."/>
            <person name="Kodira C."/>
            <person name="Kulbokas E."/>
            <person name="Labutti K."/>
            <person name="Lama D."/>
            <person name="Landers T."/>
            <person name="Leger J."/>
            <person name="Levine S."/>
            <person name="Lewis D."/>
            <person name="Lewis T."/>
            <person name="Lindblad-toh K."/>
            <person name="Liu X."/>
            <person name="Lokyitsang T."/>
            <person name="Lokyitsang Y."/>
            <person name="Lucien O."/>
            <person name="Lui A."/>
            <person name="Ma L.J."/>
            <person name="Mabbitt R."/>
            <person name="Macdonald J."/>
            <person name="Maclean C."/>
            <person name="Major J."/>
            <person name="Manning J."/>
            <person name="Marabella R."/>
            <person name="Maru K."/>
            <person name="Matthews C."/>
            <person name="Mauceli E."/>
            <person name="Mccarthy M."/>
            <person name="Mcdonough S."/>
            <person name="Mcghee T."/>
            <person name="Meldrim J."/>
            <person name="Meneus L."/>
            <person name="Mesirov J."/>
            <person name="Mihalev A."/>
            <person name="Mihova T."/>
            <person name="Mikkelsen T."/>
            <person name="Mlenga V."/>
            <person name="Moru K."/>
            <person name="Mozes J."/>
            <person name="Mulrain L."/>
            <person name="Munson G."/>
            <person name="Naylor J."/>
            <person name="Newes C."/>
            <person name="Nguyen C."/>
            <person name="Nguyen N."/>
            <person name="Nguyen T."/>
            <person name="Nicol R."/>
            <person name="Nielsen C."/>
            <person name="Nizzari M."/>
            <person name="Norbu C."/>
            <person name="Norbu N."/>
            <person name="O'donnell P."/>
            <person name="Okoawo O."/>
            <person name="O'leary S."/>
            <person name="Omotosho B."/>
            <person name="O'neill K."/>
            <person name="Osman S."/>
            <person name="Parker S."/>
            <person name="Perrin D."/>
            <person name="Phunkhang P."/>
            <person name="Piqani B."/>
            <person name="Purcell S."/>
            <person name="Rachupka T."/>
            <person name="Ramasamy U."/>
            <person name="Rameau R."/>
            <person name="Ray V."/>
            <person name="Raymond C."/>
            <person name="Retta R."/>
            <person name="Richardson S."/>
            <person name="Rise C."/>
            <person name="Rodriguez J."/>
            <person name="Rogers J."/>
            <person name="Rogov P."/>
            <person name="Rutman M."/>
            <person name="Schupbach R."/>
            <person name="Seaman C."/>
            <person name="Settipalli S."/>
            <person name="Sharpe T."/>
            <person name="Sheridan J."/>
            <person name="Sherpa N."/>
            <person name="Shi J."/>
            <person name="Smirnov S."/>
            <person name="Smith C."/>
            <person name="Sougnez C."/>
            <person name="Spencer B."/>
            <person name="Stalker J."/>
            <person name="Stange-thomann N."/>
            <person name="Stavropoulos S."/>
            <person name="Stetson K."/>
            <person name="Stone C."/>
            <person name="Stone S."/>
            <person name="Stubbs M."/>
            <person name="Talamas J."/>
            <person name="Tchuinga P."/>
            <person name="Tenzing P."/>
            <person name="Tesfaye S."/>
            <person name="Theodore J."/>
            <person name="Thoulutsang Y."/>
            <person name="Topham K."/>
            <person name="Towey S."/>
            <person name="Tsamla T."/>
            <person name="Tsomo N."/>
            <person name="Vallee D."/>
            <person name="Vassiliev H."/>
            <person name="Venkataraman V."/>
            <person name="Vinson J."/>
            <person name="Vo A."/>
            <person name="Wade C."/>
            <person name="Wang S."/>
            <person name="Wangchuk T."/>
            <person name="Wangdi T."/>
            <person name="Whittaker C."/>
            <person name="Wilkinson J."/>
            <person name="Wu Y."/>
            <person name="Wyman D."/>
            <person name="Yadav S."/>
            <person name="Yang S."/>
            <person name="Yang X."/>
            <person name="Yeager S."/>
            <person name="Yee E."/>
            <person name="Young G."/>
            <person name="Zainoun J."/>
            <person name="Zembeck L."/>
            <person name="Zimmer A."/>
            <person name="Zody M."/>
            <person name="Lander E."/>
        </authorList>
    </citation>
    <scope>NUCLEOTIDE SEQUENCE [LARGE SCALE GENOMIC DNA]</scope>
</reference>
<reference evidence="17" key="3">
    <citation type="submission" date="2025-09" db="UniProtKB">
        <authorList>
            <consortium name="Ensembl"/>
        </authorList>
    </citation>
    <scope>IDENTIFICATION</scope>
</reference>
<comment type="similarity">
    <text evidence="3 14">Belongs to the fatty acyl-CoA reductase family.</text>
</comment>
<dbReference type="GeneTree" id="ENSGT00390000006367"/>
<keyword evidence="4 14" id="KW-0444">Lipid biosynthesis</keyword>
<comment type="catalytic activity">
    <reaction evidence="13">
        <text>eicosanoyl-CoA + 2 NADPH + 2 H(+) = eicosan-1-ol + 2 NADP(+) + CoA</text>
        <dbReference type="Rhea" id="RHEA:81727"/>
        <dbReference type="ChEBI" id="CHEBI:15378"/>
        <dbReference type="ChEBI" id="CHEBI:57287"/>
        <dbReference type="ChEBI" id="CHEBI:57380"/>
        <dbReference type="ChEBI" id="CHEBI:57783"/>
        <dbReference type="ChEBI" id="CHEBI:58349"/>
        <dbReference type="ChEBI" id="CHEBI:75627"/>
    </reaction>
    <physiologicalReaction direction="left-to-right" evidence="13">
        <dbReference type="Rhea" id="RHEA:81728"/>
    </physiologicalReaction>
</comment>
<evidence type="ECO:0000256" key="3">
    <source>
        <dbReference type="ARBA" id="ARBA00005928"/>
    </source>
</evidence>
<feature type="domain" description="Fatty acyl-CoA reductase C-terminal" evidence="15">
    <location>
        <begin position="357"/>
        <end position="448"/>
    </location>
</feature>
<dbReference type="InterPro" id="IPR036291">
    <property type="entry name" value="NAD(P)-bd_dom_sf"/>
</dbReference>
<evidence type="ECO:0000256" key="5">
    <source>
        <dbReference type="ARBA" id="ARBA00022692"/>
    </source>
</evidence>
<comment type="function">
    <text evidence="14">Catalyzes the reduction of fatty acyl-CoA to fatty alcohols.</text>
</comment>
<dbReference type="eggNOG" id="KOG1221">
    <property type="taxonomic scope" value="Eukaryota"/>
</dbReference>
<protein>
    <recommendedName>
        <fullName evidence="14">Fatty acyl-CoA reductase</fullName>
        <ecNumber evidence="14">1.2.1.84</ecNumber>
    </recommendedName>
</protein>
<dbReference type="GO" id="GO:0080019">
    <property type="term" value="F:alcohol-forming very long-chain fatty acyl-CoA reductase activity"/>
    <property type="evidence" value="ECO:0007669"/>
    <property type="project" value="InterPro"/>
</dbReference>
<dbReference type="InterPro" id="IPR013120">
    <property type="entry name" value="FAR_NAD-bd"/>
</dbReference>
<evidence type="ECO:0000256" key="1">
    <source>
        <dbReference type="ARBA" id="ARBA00004141"/>
    </source>
</evidence>
<dbReference type="CDD" id="cd05236">
    <property type="entry name" value="FAR-N_SDR_e"/>
    <property type="match status" value="1"/>
</dbReference>
<dbReference type="PANTHER" id="PTHR11011">
    <property type="entry name" value="MALE STERILITY PROTEIN 2-RELATED"/>
    <property type="match status" value="1"/>
</dbReference>
<evidence type="ECO:0000256" key="11">
    <source>
        <dbReference type="ARBA" id="ARBA00049089"/>
    </source>
</evidence>
<evidence type="ECO:0000256" key="2">
    <source>
        <dbReference type="ARBA" id="ARBA00004549"/>
    </source>
</evidence>
<dbReference type="AlphaFoldDB" id="H2YBG3"/>
<keyword evidence="6" id="KW-1133">Transmembrane helix</keyword>
<accession>H2YBG3</accession>
<evidence type="ECO:0000259" key="16">
    <source>
        <dbReference type="Pfam" id="PF07993"/>
    </source>
</evidence>
<sequence>YPTMAEFYAGKTVAITGGTGFLGQGITEKLLRTCPDISKIILFIRTKRNTDPKERLKQLAMKPAFDILRQSQPNFHEKLSFVSCDLEADDLGLSSDDRRTLRNEVNIFIHSAATLKFNEHLRISYEMNVLCVRRLLKLKWNNLQAFVHVSTAYAHVDRKYMKEEFYDCGIDYLDLEATLKWLGDDAIEKLTPDLLKTRPNTYTLTKALAEDVICRESGNLPTCIVRPSMIIPAWQEPMPGWCTNVYGPTAFIIAYGKGLLRCCLADREINADLIPVDFVVNGVIGAAMKTASEFIHRRRSSGYNKIMSSETARKSTNIQIYHINSSTTNPLNIDKLSKYLVAYCQRVVYDYSVFALQTLPAHVMDTCLSLANQKRQFVKLNGKIQSGMEVMGFFFTTNFQWDRSNADRLLQAFQPGDRKMYNLDVRVFTWKDYFMTYISGAKKFILKEE</sequence>
<evidence type="ECO:0000256" key="13">
    <source>
        <dbReference type="ARBA" id="ARBA00049930"/>
    </source>
</evidence>
<evidence type="ECO:0000256" key="10">
    <source>
        <dbReference type="ARBA" id="ARBA00048521"/>
    </source>
</evidence>
<dbReference type="GO" id="GO:0035336">
    <property type="term" value="P:long-chain fatty-acyl-CoA metabolic process"/>
    <property type="evidence" value="ECO:0007669"/>
    <property type="project" value="TreeGrafter"/>
</dbReference>
<evidence type="ECO:0000256" key="14">
    <source>
        <dbReference type="RuleBase" id="RU363097"/>
    </source>
</evidence>
<evidence type="ECO:0000256" key="7">
    <source>
        <dbReference type="ARBA" id="ARBA00023098"/>
    </source>
</evidence>
<dbReference type="InterPro" id="IPR033640">
    <property type="entry name" value="FAR_C"/>
</dbReference>
<dbReference type="GO" id="GO:0005778">
    <property type="term" value="C:peroxisomal membrane"/>
    <property type="evidence" value="ECO:0007669"/>
    <property type="project" value="UniProtKB-SubCell"/>
</dbReference>
<evidence type="ECO:0000256" key="6">
    <source>
        <dbReference type="ARBA" id="ARBA00022989"/>
    </source>
</evidence>
<keyword evidence="8" id="KW-0472">Membrane</keyword>
<comment type="catalytic activity">
    <reaction evidence="9">
        <text>octadecanoyl-CoA + 2 NADPH + 2 H(+) = octadecan-1-ol + 2 NADP(+) + CoA</text>
        <dbReference type="Rhea" id="RHEA:36319"/>
        <dbReference type="ChEBI" id="CHEBI:15378"/>
        <dbReference type="ChEBI" id="CHEBI:32154"/>
        <dbReference type="ChEBI" id="CHEBI:57287"/>
        <dbReference type="ChEBI" id="CHEBI:57394"/>
        <dbReference type="ChEBI" id="CHEBI:57783"/>
        <dbReference type="ChEBI" id="CHEBI:58349"/>
        <dbReference type="EC" id="1.2.1.84"/>
    </reaction>
    <physiologicalReaction direction="left-to-right" evidence="9">
        <dbReference type="Rhea" id="RHEA:36320"/>
    </physiologicalReaction>
</comment>
<evidence type="ECO:0000259" key="15">
    <source>
        <dbReference type="Pfam" id="PF03015"/>
    </source>
</evidence>
<comment type="catalytic activity">
    <reaction evidence="10">
        <text>hexadecanoyl-CoA + 2 NADPH + 2 H(+) = hexadecan-1-ol + 2 NADP(+) + CoA</text>
        <dbReference type="Rhea" id="RHEA:36315"/>
        <dbReference type="ChEBI" id="CHEBI:15378"/>
        <dbReference type="ChEBI" id="CHEBI:16125"/>
        <dbReference type="ChEBI" id="CHEBI:57287"/>
        <dbReference type="ChEBI" id="CHEBI:57379"/>
        <dbReference type="ChEBI" id="CHEBI:57783"/>
        <dbReference type="ChEBI" id="CHEBI:58349"/>
        <dbReference type="EC" id="1.2.1.84"/>
    </reaction>
    <physiologicalReaction direction="left-to-right" evidence="10">
        <dbReference type="Rhea" id="RHEA:36316"/>
    </physiologicalReaction>
</comment>
<feature type="domain" description="Thioester reductase (TE)" evidence="16">
    <location>
        <begin position="15"/>
        <end position="282"/>
    </location>
</feature>
<dbReference type="FunFam" id="3.40.50.720:FF:000143">
    <property type="entry name" value="Fatty acyl-CoA reductase"/>
    <property type="match status" value="1"/>
</dbReference>
<dbReference type="Pfam" id="PF03015">
    <property type="entry name" value="Sterile"/>
    <property type="match status" value="1"/>
</dbReference>
<evidence type="ECO:0000313" key="18">
    <source>
        <dbReference type="Proteomes" id="UP000007875"/>
    </source>
</evidence>
<evidence type="ECO:0000256" key="8">
    <source>
        <dbReference type="ARBA" id="ARBA00023136"/>
    </source>
</evidence>
<evidence type="ECO:0000256" key="4">
    <source>
        <dbReference type="ARBA" id="ARBA00022516"/>
    </source>
</evidence>
<name>H2YBG3_CIOSA</name>
<proteinExistence type="inferred from homology"/>
<dbReference type="Proteomes" id="UP000007875">
    <property type="component" value="Unassembled WGS sequence"/>
</dbReference>
<dbReference type="Ensembl" id="ENSCSAVT00000002703.1">
    <property type="protein sequence ID" value="ENSCSAVP00000002661.1"/>
    <property type="gene ID" value="ENSCSAVG00000001573.1"/>
</dbReference>
<dbReference type="STRING" id="51511.ENSCSAVP00000002661"/>
<dbReference type="InterPro" id="IPR026055">
    <property type="entry name" value="FAR"/>
</dbReference>
<comment type="catalytic activity">
    <reaction evidence="11">
        <text>a long-chain fatty acyl-CoA + 2 NADPH + 2 H(+) = a long-chain primary fatty alcohol + 2 NADP(+) + CoA</text>
        <dbReference type="Rhea" id="RHEA:52716"/>
        <dbReference type="ChEBI" id="CHEBI:15378"/>
        <dbReference type="ChEBI" id="CHEBI:57287"/>
        <dbReference type="ChEBI" id="CHEBI:57783"/>
        <dbReference type="ChEBI" id="CHEBI:58349"/>
        <dbReference type="ChEBI" id="CHEBI:77396"/>
        <dbReference type="ChEBI" id="CHEBI:83139"/>
        <dbReference type="EC" id="1.2.1.84"/>
    </reaction>
    <physiologicalReaction direction="left-to-right" evidence="11">
        <dbReference type="Rhea" id="RHEA:52717"/>
    </physiologicalReaction>
</comment>
<evidence type="ECO:0000256" key="12">
    <source>
        <dbReference type="ARBA" id="ARBA00049865"/>
    </source>
</evidence>
<dbReference type="SUPFAM" id="SSF51735">
    <property type="entry name" value="NAD(P)-binding Rossmann-fold domains"/>
    <property type="match status" value="1"/>
</dbReference>
<organism evidence="17 18">
    <name type="scientific">Ciona savignyi</name>
    <name type="common">Pacific transparent sea squirt</name>
    <dbReference type="NCBI Taxonomy" id="51511"/>
    <lineage>
        <taxon>Eukaryota</taxon>
        <taxon>Metazoa</taxon>
        <taxon>Chordata</taxon>
        <taxon>Tunicata</taxon>
        <taxon>Ascidiacea</taxon>
        <taxon>Phlebobranchia</taxon>
        <taxon>Cionidae</taxon>
        <taxon>Ciona</taxon>
    </lineage>
</organism>
<keyword evidence="14" id="KW-0560">Oxidoreductase</keyword>
<dbReference type="GO" id="GO:0102965">
    <property type="term" value="F:alcohol-forming long-chain fatty acyl-CoA reductase activity"/>
    <property type="evidence" value="ECO:0007669"/>
    <property type="project" value="UniProtKB-EC"/>
</dbReference>
<dbReference type="CDD" id="cd09071">
    <property type="entry name" value="FAR_C"/>
    <property type="match status" value="1"/>
</dbReference>